<dbReference type="KEGG" id="atr:18436191"/>
<feature type="transmembrane region" description="Helical" evidence="5">
    <location>
        <begin position="213"/>
        <end position="231"/>
    </location>
</feature>
<feature type="transmembrane region" description="Helical" evidence="5">
    <location>
        <begin position="312"/>
        <end position="331"/>
    </location>
</feature>
<accession>W1PJW0</accession>
<evidence type="ECO:0000256" key="4">
    <source>
        <dbReference type="ARBA" id="ARBA00023136"/>
    </source>
</evidence>
<comment type="subcellular location">
    <subcellularLocation>
        <location evidence="1">Membrane</location>
        <topology evidence="1">Multi-pass membrane protein</topology>
    </subcellularLocation>
</comment>
<feature type="transmembrane region" description="Helical" evidence="5">
    <location>
        <begin position="124"/>
        <end position="144"/>
    </location>
</feature>
<proteinExistence type="predicted"/>
<dbReference type="InterPro" id="IPR003689">
    <property type="entry name" value="ZIP"/>
</dbReference>
<name>W1PJW0_AMBTC</name>
<sequence>MASSKLKLSIQTPILIPTLFLFLSLQTHHTEADGGHDAAGDSSSSSSLHSEGLITVKIWCLIIMLMSTFLGGVSPYFYRWNESFLLLGTQFAGGVFLGTSLMHFLSDSQSQFGDLTSKSYPFSFMLASAGYLLTMLGDCVVLWFTGGNRGEVKDEEVGSVESERGAQFVSAFVKTTYVGDTVLLILALCFHSVFEGIAVGIADTKADAWRNLWVISLHKIFAAISMGIALLRMLPNRPLLTTVAYSFSFAISSPIGVGIGITINTTTEGRAADWIYAISMGLACGVFIYVAINHLIAKGFKPTNPSYFDTSYWKFLAVLIGVLLIAIVMIWDS</sequence>
<dbReference type="GO" id="GO:0016020">
    <property type="term" value="C:membrane"/>
    <property type="evidence" value="ECO:0000318"/>
    <property type="project" value="GO_Central"/>
</dbReference>
<feature type="transmembrane region" description="Helical" evidence="5">
    <location>
        <begin position="56"/>
        <end position="77"/>
    </location>
</feature>
<organism evidence="6 7">
    <name type="scientific">Amborella trichopoda</name>
    <dbReference type="NCBI Taxonomy" id="13333"/>
    <lineage>
        <taxon>Eukaryota</taxon>
        <taxon>Viridiplantae</taxon>
        <taxon>Streptophyta</taxon>
        <taxon>Embryophyta</taxon>
        <taxon>Tracheophyta</taxon>
        <taxon>Spermatophyta</taxon>
        <taxon>Magnoliopsida</taxon>
        <taxon>Amborellales</taxon>
        <taxon>Amborellaceae</taxon>
        <taxon>Amborella</taxon>
    </lineage>
</organism>
<protein>
    <recommendedName>
        <fullName evidence="8">Zinc transporter</fullName>
    </recommendedName>
</protein>
<dbReference type="HOGENOM" id="CLU_046211_0_0_1"/>
<evidence type="ECO:0000256" key="3">
    <source>
        <dbReference type="ARBA" id="ARBA00022989"/>
    </source>
</evidence>
<dbReference type="Proteomes" id="UP000017836">
    <property type="component" value="Unassembled WGS sequence"/>
</dbReference>
<feature type="transmembrane region" description="Helical" evidence="5">
    <location>
        <begin position="84"/>
        <end position="104"/>
    </location>
</feature>
<evidence type="ECO:0008006" key="8">
    <source>
        <dbReference type="Google" id="ProtNLM"/>
    </source>
</evidence>
<keyword evidence="4 5" id="KW-0472">Membrane</keyword>
<evidence type="ECO:0000256" key="2">
    <source>
        <dbReference type="ARBA" id="ARBA00022692"/>
    </source>
</evidence>
<dbReference type="Gramene" id="ERN07951">
    <property type="protein sequence ID" value="ERN07951"/>
    <property type="gene ID" value="AMTR_s00012p00248530"/>
</dbReference>
<dbReference type="EMBL" id="KI393609">
    <property type="protein sequence ID" value="ERN07951.1"/>
    <property type="molecule type" value="Genomic_DNA"/>
</dbReference>
<evidence type="ECO:0000313" key="6">
    <source>
        <dbReference type="EMBL" id="ERN07951.1"/>
    </source>
</evidence>
<dbReference type="Pfam" id="PF02535">
    <property type="entry name" value="Zip"/>
    <property type="match status" value="1"/>
</dbReference>
<dbReference type="OrthoDB" id="448280at2759"/>
<dbReference type="GO" id="GO:0071577">
    <property type="term" value="P:zinc ion transmembrane transport"/>
    <property type="evidence" value="ECO:0000318"/>
    <property type="project" value="GO_Central"/>
</dbReference>
<evidence type="ECO:0000256" key="1">
    <source>
        <dbReference type="ARBA" id="ARBA00004141"/>
    </source>
</evidence>
<dbReference type="OMA" id="EEWGGTH"/>
<reference evidence="7" key="1">
    <citation type="journal article" date="2013" name="Science">
        <title>The Amborella genome and the evolution of flowering plants.</title>
        <authorList>
            <consortium name="Amborella Genome Project"/>
        </authorList>
    </citation>
    <scope>NUCLEOTIDE SEQUENCE [LARGE SCALE GENOMIC DNA]</scope>
</reference>
<dbReference type="PANTHER" id="PTHR11040">
    <property type="entry name" value="ZINC/IRON TRANSPORTER"/>
    <property type="match status" value="1"/>
</dbReference>
<feature type="transmembrane region" description="Helical" evidence="5">
    <location>
        <begin position="182"/>
        <end position="201"/>
    </location>
</feature>
<keyword evidence="2 5" id="KW-0812">Transmembrane</keyword>
<dbReference type="AlphaFoldDB" id="W1PJW0"/>
<keyword evidence="7" id="KW-1185">Reference proteome</keyword>
<keyword evidence="3 5" id="KW-1133">Transmembrane helix</keyword>
<evidence type="ECO:0000313" key="7">
    <source>
        <dbReference type="Proteomes" id="UP000017836"/>
    </source>
</evidence>
<dbReference type="STRING" id="13333.W1PJW0"/>
<gene>
    <name evidence="6" type="ORF">AMTR_s00012p00248530</name>
</gene>
<dbReference type="GO" id="GO:0005385">
    <property type="term" value="F:zinc ion transmembrane transporter activity"/>
    <property type="evidence" value="ECO:0000318"/>
    <property type="project" value="GO_Central"/>
</dbReference>
<feature type="transmembrane region" description="Helical" evidence="5">
    <location>
        <begin position="243"/>
        <end position="262"/>
    </location>
</feature>
<feature type="transmembrane region" description="Helical" evidence="5">
    <location>
        <begin position="274"/>
        <end position="292"/>
    </location>
</feature>
<dbReference type="PANTHER" id="PTHR11040:SF140">
    <property type="entry name" value="ZRT (ZRT), IRT- (IRT-) LIKE PROTEIN TRANSPORTER"/>
    <property type="match status" value="1"/>
</dbReference>
<evidence type="ECO:0000256" key="5">
    <source>
        <dbReference type="SAM" id="Phobius"/>
    </source>
</evidence>
<dbReference type="eggNOG" id="KOG1558">
    <property type="taxonomic scope" value="Eukaryota"/>
</dbReference>